<dbReference type="InterPro" id="IPR009061">
    <property type="entry name" value="DNA-bd_dom_put_sf"/>
</dbReference>
<dbReference type="InterPro" id="IPR011109">
    <property type="entry name" value="DNA_bind_recombinase_dom"/>
</dbReference>
<dbReference type="GO" id="GO:0003677">
    <property type="term" value="F:DNA binding"/>
    <property type="evidence" value="ECO:0007669"/>
    <property type="project" value="InterPro"/>
</dbReference>
<protein>
    <submittedName>
        <fullName evidence="4">Recombinase family protein</fullName>
    </submittedName>
</protein>
<dbReference type="InterPro" id="IPR006119">
    <property type="entry name" value="Resolv_N"/>
</dbReference>
<dbReference type="PROSITE" id="PS51737">
    <property type="entry name" value="RECOMBINASE_DNA_BIND"/>
    <property type="match status" value="1"/>
</dbReference>
<dbReference type="PROSITE" id="PS51736">
    <property type="entry name" value="RECOMBINASES_3"/>
    <property type="match status" value="1"/>
</dbReference>
<dbReference type="Gene3D" id="3.40.50.1390">
    <property type="entry name" value="Resolvase, N-terminal catalytic domain"/>
    <property type="match status" value="1"/>
</dbReference>
<accession>A0A7Y6MWX0</accession>
<evidence type="ECO:0000313" key="4">
    <source>
        <dbReference type="EMBL" id="NUX99146.1"/>
    </source>
</evidence>
<dbReference type="SMART" id="SM00857">
    <property type="entry name" value="Resolvase"/>
    <property type="match status" value="1"/>
</dbReference>
<dbReference type="InterPro" id="IPR038109">
    <property type="entry name" value="DNA_bind_recomb_sf"/>
</dbReference>
<evidence type="ECO:0000256" key="1">
    <source>
        <dbReference type="SAM" id="MobiDB-lite"/>
    </source>
</evidence>
<name>A0A7Y6MWX0_9BURK</name>
<proteinExistence type="predicted"/>
<sequence length="684" mass="78507">MTDQTHAKVQARHLKRNAYLYVRQSTLRQLFENTESTERQYNLRQRAIALGWRTDQVVVIDSDLGLSGASSVDRQGFQRLVAEVSLGRAGIVMGLEVSRLARNSTDWHRLLEICALADCLILDEDGVYDPAHFNDRLLLGLKGTMSEAELHVMRARLRGGILNKARRGELETRLPIGFVYDTESRVRLDPDARIQESIRHLFRTFRRTGSATATVKAFREQGLLFPHRVHHGVRKDDVLWSELEHSRVLWVLHHPRYAGAYCFGRTRYRNHPDGQKVSARLPSAEWLSLIPDAHEAYVSWEEFEQNVQVLRENAHALGIDRERGAPREGPALLQGLAICARCGERMTVRYHVKGTHRVPDYMCQRHGVKHGRPVCQHVHGGELDKAIGRLLVETVTPVTLEVALAVQEELESRSDERDRLHRQEFERARYEADLARRRYMQVDPANRLVADSLESEWNQALRALTEAQDHYEKQREADRAGLNDKQRANIMTLARDFPRLWNDPRTPDRERKRMARLLIADATLLKGADICVQIRFNGGATHTLHVPLSKPAWILRQTPRAVIAEMDRLLNEYTESETAEQLNRQGLASGWGKRFTSRMITRLRLSHKLPSHHDRLRARGMLTLDEIAERLNVMPTTIKTWRRAGLLIAHRYDDKGGYLFEPPGAEAPVKFQHQGKTRGRRSAA</sequence>
<dbReference type="EMBL" id="JAALDK010000001">
    <property type="protein sequence ID" value="NUX99146.1"/>
    <property type="molecule type" value="Genomic_DNA"/>
</dbReference>
<gene>
    <name evidence="4" type="ORF">G5S42_05280</name>
</gene>
<dbReference type="Pfam" id="PF13408">
    <property type="entry name" value="Zn_ribbon_recom"/>
    <property type="match status" value="1"/>
</dbReference>
<dbReference type="RefSeq" id="WP_176105831.1">
    <property type="nucleotide sequence ID" value="NZ_JAALDK010000001.1"/>
</dbReference>
<feature type="domain" description="Resolvase/invertase-type recombinase catalytic" evidence="2">
    <location>
        <begin position="17"/>
        <end position="168"/>
    </location>
</feature>
<organism evidence="4 5">
    <name type="scientific">Paraburkholderia youngii</name>
    <dbReference type="NCBI Taxonomy" id="2782701"/>
    <lineage>
        <taxon>Bacteria</taxon>
        <taxon>Pseudomonadati</taxon>
        <taxon>Pseudomonadota</taxon>
        <taxon>Betaproteobacteria</taxon>
        <taxon>Burkholderiales</taxon>
        <taxon>Burkholderiaceae</taxon>
        <taxon>Paraburkholderia</taxon>
    </lineage>
</organism>
<evidence type="ECO:0000259" key="2">
    <source>
        <dbReference type="PROSITE" id="PS51736"/>
    </source>
</evidence>
<dbReference type="InterPro" id="IPR036162">
    <property type="entry name" value="Resolvase-like_N_sf"/>
</dbReference>
<feature type="domain" description="Recombinase" evidence="3">
    <location>
        <begin position="175"/>
        <end position="316"/>
    </location>
</feature>
<evidence type="ECO:0000259" key="3">
    <source>
        <dbReference type="PROSITE" id="PS51737"/>
    </source>
</evidence>
<dbReference type="Pfam" id="PF07508">
    <property type="entry name" value="Recombinase"/>
    <property type="match status" value="1"/>
</dbReference>
<feature type="region of interest" description="Disordered" evidence="1">
    <location>
        <begin position="664"/>
        <end position="684"/>
    </location>
</feature>
<dbReference type="AlphaFoldDB" id="A0A7Y6MWX0"/>
<dbReference type="Proteomes" id="UP000594380">
    <property type="component" value="Unassembled WGS sequence"/>
</dbReference>
<evidence type="ECO:0000313" key="5">
    <source>
        <dbReference type="Proteomes" id="UP000594380"/>
    </source>
</evidence>
<dbReference type="SUPFAM" id="SSF46955">
    <property type="entry name" value="Putative DNA-binding domain"/>
    <property type="match status" value="1"/>
</dbReference>
<dbReference type="PANTHER" id="PTHR30461">
    <property type="entry name" value="DNA-INVERTASE FROM LAMBDOID PROPHAGE"/>
    <property type="match status" value="1"/>
</dbReference>
<dbReference type="InterPro" id="IPR050639">
    <property type="entry name" value="SSR_resolvase"/>
</dbReference>
<dbReference type="GeneID" id="301099751"/>
<dbReference type="SUPFAM" id="SSF53041">
    <property type="entry name" value="Resolvase-like"/>
    <property type="match status" value="1"/>
</dbReference>
<dbReference type="Gene3D" id="3.90.1750.20">
    <property type="entry name" value="Putative Large Serine Recombinase, Chain B, Domain 2"/>
    <property type="match status" value="1"/>
</dbReference>
<dbReference type="GO" id="GO:0000150">
    <property type="term" value="F:DNA strand exchange activity"/>
    <property type="evidence" value="ECO:0007669"/>
    <property type="project" value="InterPro"/>
</dbReference>
<dbReference type="PANTHER" id="PTHR30461:SF23">
    <property type="entry name" value="DNA RECOMBINASE-RELATED"/>
    <property type="match status" value="1"/>
</dbReference>
<reference evidence="4 5" key="1">
    <citation type="submission" date="2020-02" db="EMBL/GenBank/DDBJ databases">
        <title>Paraburkholderia simonii sp. nov. and Paraburkholderia youngii sp. nov. Brazilian and Mexican Mimosa-associated rhizobia.</title>
        <authorList>
            <person name="Mavima L."/>
            <person name="Beukes C.W."/>
            <person name="Chan W.Y."/>
            <person name="Palmer M."/>
            <person name="De Meyer S.E."/>
            <person name="James E.K."/>
            <person name="Venter S.N."/>
            <person name="Steenkamp E.T."/>
        </authorList>
    </citation>
    <scope>NUCLEOTIDE SEQUENCE [LARGE SCALE GENOMIC DNA]</scope>
    <source>
        <strain evidence="4 5">JPY169</strain>
    </source>
</reference>
<dbReference type="CDD" id="cd00338">
    <property type="entry name" value="Ser_Recombinase"/>
    <property type="match status" value="1"/>
</dbReference>
<dbReference type="InterPro" id="IPR025827">
    <property type="entry name" value="Zn_ribbon_recom_dom"/>
</dbReference>
<dbReference type="Pfam" id="PF00239">
    <property type="entry name" value="Resolvase"/>
    <property type="match status" value="1"/>
</dbReference>
<feature type="compositionally biased region" description="Basic residues" evidence="1">
    <location>
        <begin position="673"/>
        <end position="684"/>
    </location>
</feature>
<comment type="caution">
    <text evidence="4">The sequence shown here is derived from an EMBL/GenBank/DDBJ whole genome shotgun (WGS) entry which is preliminary data.</text>
</comment>